<dbReference type="Proteomes" id="UP000069241">
    <property type="component" value="Chromosome"/>
</dbReference>
<dbReference type="PROSITE" id="PS51898">
    <property type="entry name" value="TYR_RECOMBINASE"/>
    <property type="match status" value="1"/>
</dbReference>
<dbReference type="PROSITE" id="PS51900">
    <property type="entry name" value="CB"/>
    <property type="match status" value="1"/>
</dbReference>
<feature type="domain" description="Tyr recombinase" evidence="6">
    <location>
        <begin position="206"/>
        <end position="385"/>
    </location>
</feature>
<dbReference type="CDD" id="cd00801">
    <property type="entry name" value="INT_P4_C"/>
    <property type="match status" value="1"/>
</dbReference>
<dbReference type="InterPro" id="IPR002104">
    <property type="entry name" value="Integrase_catalytic"/>
</dbReference>
<name>A0A0X8JI62_9BACT</name>
<evidence type="ECO:0000256" key="4">
    <source>
        <dbReference type="ARBA" id="ARBA00023172"/>
    </source>
</evidence>
<evidence type="ECO:0000313" key="8">
    <source>
        <dbReference type="EMBL" id="AMD89250.1"/>
    </source>
</evidence>
<dbReference type="PANTHER" id="PTHR30629:SF2">
    <property type="entry name" value="PROPHAGE INTEGRASE INTS-RELATED"/>
    <property type="match status" value="1"/>
</dbReference>
<dbReference type="InterPro" id="IPR044068">
    <property type="entry name" value="CB"/>
</dbReference>
<accession>A0A0X8JI62</accession>
<dbReference type="InterPro" id="IPR038488">
    <property type="entry name" value="Integrase_DNA-bd_sf"/>
</dbReference>
<comment type="similarity">
    <text evidence="1">Belongs to the 'phage' integrase family.</text>
</comment>
<evidence type="ECO:0000256" key="2">
    <source>
        <dbReference type="ARBA" id="ARBA00022908"/>
    </source>
</evidence>
<dbReference type="Pfam" id="PF22022">
    <property type="entry name" value="Phage_int_M"/>
    <property type="match status" value="1"/>
</dbReference>
<dbReference type="InterPro" id="IPR013762">
    <property type="entry name" value="Integrase-like_cat_sf"/>
</dbReference>
<keyword evidence="3 5" id="KW-0238">DNA-binding</keyword>
<evidence type="ECO:0000259" key="7">
    <source>
        <dbReference type="PROSITE" id="PS51900"/>
    </source>
</evidence>
<organism evidence="8 9">
    <name type="scientific">Desulfovibrio fairfieldensis</name>
    <dbReference type="NCBI Taxonomy" id="44742"/>
    <lineage>
        <taxon>Bacteria</taxon>
        <taxon>Pseudomonadati</taxon>
        <taxon>Thermodesulfobacteriota</taxon>
        <taxon>Desulfovibrionia</taxon>
        <taxon>Desulfovibrionales</taxon>
        <taxon>Desulfovibrionaceae</taxon>
        <taxon>Desulfovibrio</taxon>
    </lineage>
</organism>
<dbReference type="InterPro" id="IPR050808">
    <property type="entry name" value="Phage_Integrase"/>
</dbReference>
<sequence>MKLSDTTLRNTKAKSAIQKLSDGGGLYLHIAPTGGKLWRMAYRFNGKQKTLSFGAYPAVSLKDARKLRDEAKELLAKGIDPMEHKREVKAEAIAAEKEQSENFELIAREWFERYAPGLSPKHAQKLLSFLEKRLFPAIGAMPVRQIEPSHLLDAVRPAELAGHIETAHKLMQLCGQVMRYARITGRVKYDVASGLTEAMMKPKVTHFAAIVKPKEIGQLLRDIDAYRGHFSVHYCLKILPYVFTRPSELRLAQWTEFDFDSNIWTIPAERMKMRQPHVVPLATQVLKMLQELSMYSGNTQYLFPSIQAKSSVISDAGPLAALRRLGYDKGDMTLHGFRAMASTNLNELGHRADVIEVQLAHREPDSVRLAYNRAQYMDERKKMMQSWADYLDELKGAKTSGC</sequence>
<dbReference type="Pfam" id="PF00589">
    <property type="entry name" value="Phage_integrase"/>
    <property type="match status" value="1"/>
</dbReference>
<dbReference type="EMBL" id="CP014229">
    <property type="protein sequence ID" value="AMD89250.1"/>
    <property type="molecule type" value="Genomic_DNA"/>
</dbReference>
<dbReference type="KEGG" id="dfi:AXF13_03495"/>
<dbReference type="PANTHER" id="PTHR30629">
    <property type="entry name" value="PROPHAGE INTEGRASE"/>
    <property type="match status" value="1"/>
</dbReference>
<dbReference type="Pfam" id="PF13356">
    <property type="entry name" value="Arm-DNA-bind_3"/>
    <property type="match status" value="1"/>
</dbReference>
<dbReference type="GO" id="GO:0006310">
    <property type="term" value="P:DNA recombination"/>
    <property type="evidence" value="ECO:0007669"/>
    <property type="project" value="UniProtKB-KW"/>
</dbReference>
<evidence type="ECO:0000259" key="6">
    <source>
        <dbReference type="PROSITE" id="PS51898"/>
    </source>
</evidence>
<dbReference type="AlphaFoldDB" id="A0A0X8JI62"/>
<dbReference type="Gene3D" id="1.10.150.130">
    <property type="match status" value="1"/>
</dbReference>
<dbReference type="InterPro" id="IPR053876">
    <property type="entry name" value="Phage_int_M"/>
</dbReference>
<evidence type="ECO:0000256" key="1">
    <source>
        <dbReference type="ARBA" id="ARBA00008857"/>
    </source>
</evidence>
<dbReference type="GO" id="GO:0003677">
    <property type="term" value="F:DNA binding"/>
    <property type="evidence" value="ECO:0007669"/>
    <property type="project" value="UniProtKB-UniRule"/>
</dbReference>
<proteinExistence type="inferred from homology"/>
<dbReference type="Gene3D" id="1.10.443.10">
    <property type="entry name" value="Intergrase catalytic core"/>
    <property type="match status" value="1"/>
</dbReference>
<gene>
    <name evidence="8" type="ORF">AXF13_03495</name>
</gene>
<protein>
    <submittedName>
        <fullName evidence="8">Integrase</fullName>
    </submittedName>
</protein>
<reference evidence="9" key="1">
    <citation type="submission" date="2016-02" db="EMBL/GenBank/DDBJ databases">
        <authorList>
            <person name="Holder M.E."/>
            <person name="Ajami N.J."/>
            <person name="Petrosino J.F."/>
        </authorList>
    </citation>
    <scope>NUCLEOTIDE SEQUENCE [LARGE SCALE GENOMIC DNA]</scope>
    <source>
        <strain evidence="9">CCUG 45958</strain>
    </source>
</reference>
<feature type="domain" description="Core-binding (CB)" evidence="7">
    <location>
        <begin position="101"/>
        <end position="182"/>
    </location>
</feature>
<keyword evidence="9" id="KW-1185">Reference proteome</keyword>
<dbReference type="RefSeq" id="WP_062251666.1">
    <property type="nucleotide sequence ID" value="NZ_CP014229.1"/>
</dbReference>
<evidence type="ECO:0000256" key="5">
    <source>
        <dbReference type="PROSITE-ProRule" id="PRU01248"/>
    </source>
</evidence>
<evidence type="ECO:0000313" key="9">
    <source>
        <dbReference type="Proteomes" id="UP000069241"/>
    </source>
</evidence>
<dbReference type="InterPro" id="IPR011010">
    <property type="entry name" value="DNA_brk_join_enz"/>
</dbReference>
<dbReference type="SUPFAM" id="SSF56349">
    <property type="entry name" value="DNA breaking-rejoining enzymes"/>
    <property type="match status" value="1"/>
</dbReference>
<dbReference type="InterPro" id="IPR010998">
    <property type="entry name" value="Integrase_recombinase_N"/>
</dbReference>
<keyword evidence="4" id="KW-0233">DNA recombination</keyword>
<evidence type="ECO:0000256" key="3">
    <source>
        <dbReference type="ARBA" id="ARBA00023125"/>
    </source>
</evidence>
<dbReference type="GO" id="GO:0015074">
    <property type="term" value="P:DNA integration"/>
    <property type="evidence" value="ECO:0007669"/>
    <property type="project" value="UniProtKB-KW"/>
</dbReference>
<dbReference type="Gene3D" id="3.30.160.390">
    <property type="entry name" value="Integrase, DNA-binding domain"/>
    <property type="match status" value="1"/>
</dbReference>
<keyword evidence="2" id="KW-0229">DNA integration</keyword>
<dbReference type="InterPro" id="IPR025166">
    <property type="entry name" value="Integrase_DNA_bind_dom"/>
</dbReference>